<dbReference type="EMBL" id="JBIAXI010000017">
    <property type="protein sequence ID" value="MFF4776351.1"/>
    <property type="molecule type" value="Genomic_DNA"/>
</dbReference>
<gene>
    <name evidence="2" type="ORF">ACFY05_26165</name>
</gene>
<name>A0ABW6VAK7_MICFU</name>
<feature type="signal peptide" evidence="1">
    <location>
        <begin position="1"/>
        <end position="27"/>
    </location>
</feature>
<reference evidence="2 3" key="1">
    <citation type="submission" date="2024-10" db="EMBL/GenBank/DDBJ databases">
        <title>The Natural Products Discovery Center: Release of the First 8490 Sequenced Strains for Exploring Actinobacteria Biosynthetic Diversity.</title>
        <authorList>
            <person name="Kalkreuter E."/>
            <person name="Kautsar S.A."/>
            <person name="Yang D."/>
            <person name="Bader C.D."/>
            <person name="Teijaro C.N."/>
            <person name="Fluegel L."/>
            <person name="Davis C.M."/>
            <person name="Simpson J.R."/>
            <person name="Lauterbach L."/>
            <person name="Steele A.D."/>
            <person name="Gui C."/>
            <person name="Meng S."/>
            <person name="Li G."/>
            <person name="Viehrig K."/>
            <person name="Ye F."/>
            <person name="Su P."/>
            <person name="Kiefer A.F."/>
            <person name="Nichols A."/>
            <person name="Cepeda A.J."/>
            <person name="Yan W."/>
            <person name="Fan B."/>
            <person name="Jiang Y."/>
            <person name="Adhikari A."/>
            <person name="Zheng C.-J."/>
            <person name="Schuster L."/>
            <person name="Cowan T.M."/>
            <person name="Smanski M.J."/>
            <person name="Chevrette M.G."/>
            <person name="De Carvalho L.P.S."/>
            <person name="Shen B."/>
        </authorList>
    </citation>
    <scope>NUCLEOTIDE SEQUENCE [LARGE SCALE GENOMIC DNA]</scope>
    <source>
        <strain evidence="2 3">NPDC001281</strain>
    </source>
</reference>
<evidence type="ECO:0000313" key="3">
    <source>
        <dbReference type="Proteomes" id="UP001602119"/>
    </source>
</evidence>
<comment type="caution">
    <text evidence="2">The sequence shown here is derived from an EMBL/GenBank/DDBJ whole genome shotgun (WGS) entry which is preliminary data.</text>
</comment>
<dbReference type="Proteomes" id="UP001602119">
    <property type="component" value="Unassembled WGS sequence"/>
</dbReference>
<proteinExistence type="predicted"/>
<accession>A0ABW6VAK7</accession>
<dbReference type="RefSeq" id="WP_387344688.1">
    <property type="nucleotide sequence ID" value="NZ_JBIAXI010000017.1"/>
</dbReference>
<sequence>MRHARRLVIASLLAAAWIVPATVPAQAAAQAECYQIYNNNYNQLRSQGWSHEKAAAEALAVYEECQRLNENPATDHPTD</sequence>
<evidence type="ECO:0000256" key="1">
    <source>
        <dbReference type="SAM" id="SignalP"/>
    </source>
</evidence>
<protein>
    <submittedName>
        <fullName evidence="2">Uncharacterized protein</fullName>
    </submittedName>
</protein>
<keyword evidence="3" id="KW-1185">Reference proteome</keyword>
<keyword evidence="1" id="KW-0732">Signal</keyword>
<organism evidence="2 3">
    <name type="scientific">Microtetraspora fusca</name>
    <dbReference type="NCBI Taxonomy" id="1997"/>
    <lineage>
        <taxon>Bacteria</taxon>
        <taxon>Bacillati</taxon>
        <taxon>Actinomycetota</taxon>
        <taxon>Actinomycetes</taxon>
        <taxon>Streptosporangiales</taxon>
        <taxon>Streptosporangiaceae</taxon>
        <taxon>Microtetraspora</taxon>
    </lineage>
</organism>
<evidence type="ECO:0000313" key="2">
    <source>
        <dbReference type="EMBL" id="MFF4776351.1"/>
    </source>
</evidence>
<feature type="chain" id="PRO_5046992032" evidence="1">
    <location>
        <begin position="28"/>
        <end position="79"/>
    </location>
</feature>